<gene>
    <name evidence="3" type="ORF">ACFFPI_06130</name>
</gene>
<accession>A0ABV5UMI1</accession>
<evidence type="ECO:0000259" key="1">
    <source>
        <dbReference type="Pfam" id="PF01610"/>
    </source>
</evidence>
<name>A0ABV5UMI1_9MICC</name>
<proteinExistence type="predicted"/>
<protein>
    <submittedName>
        <fullName evidence="3">ISL3 family transposase</fullName>
    </submittedName>
</protein>
<dbReference type="InterPro" id="IPR047951">
    <property type="entry name" value="Transpos_ISL3"/>
</dbReference>
<dbReference type="Pfam" id="PF01610">
    <property type="entry name" value="DDE_Tnp_ISL3"/>
    <property type="match status" value="1"/>
</dbReference>
<dbReference type="RefSeq" id="WP_345046105.1">
    <property type="nucleotide sequence ID" value="NZ_BAABED010000001.1"/>
</dbReference>
<keyword evidence="4" id="KW-1185">Reference proteome</keyword>
<evidence type="ECO:0000259" key="2">
    <source>
        <dbReference type="Pfam" id="PF14690"/>
    </source>
</evidence>
<feature type="domain" description="Transposase IS204/IS1001/IS1096/IS1165 DDE" evidence="1">
    <location>
        <begin position="162"/>
        <end position="415"/>
    </location>
</feature>
<evidence type="ECO:0000313" key="3">
    <source>
        <dbReference type="EMBL" id="MFB9713729.1"/>
    </source>
</evidence>
<evidence type="ECO:0000313" key="4">
    <source>
        <dbReference type="Proteomes" id="UP001589536"/>
    </source>
</evidence>
<sequence>MLQITQTCDAASILFNLEGHVVLSAERSGAKRTVLVEPVEWEGACPDCGVLSSRVQARPVHRVRDVQCGGAPVEVLVRKRRLACLEPECPRRSFVQTAEEIPLRSRLTSRLVAGIVAGLSTELRAVSRVAAAAGVSWTTVMRVTADTAVLEGGVDRCLIRRLGVDEHRFRRVRYLKDDAGTVTRVEPWSIVFTDLDTGAILDIVDGRRGQAVRDWIRARPRWWRNRVELVAMDMSTEFRRAVRKALPKAGITVDHWHVVARANQMVTEVRRRRAHDLHGRRGRATDPAWRYRKLLTCNQENMSGAQRGRMQEIIASDIELGVVWGIKEHVRQLLKTDHIDAFHRAWAELEHAVKATRMREAKSLFLTMKMWRRDLLTFCRTRVTNARSEAANLSAKNLKRVARGYRNHEHYRLRLLLYTAAQQAC</sequence>
<dbReference type="Pfam" id="PF14690">
    <property type="entry name" value="Zn_ribbon_ISL3"/>
    <property type="match status" value="1"/>
</dbReference>
<dbReference type="NCBIfam" id="NF033550">
    <property type="entry name" value="transpos_ISL3"/>
    <property type="match status" value="1"/>
</dbReference>
<reference evidence="3 4" key="1">
    <citation type="submission" date="2024-09" db="EMBL/GenBank/DDBJ databases">
        <authorList>
            <person name="Sun Q."/>
            <person name="Mori K."/>
        </authorList>
    </citation>
    <scope>NUCLEOTIDE SEQUENCE [LARGE SCALE GENOMIC DNA]</scope>
    <source>
        <strain evidence="3 4">JCM 13519</strain>
    </source>
</reference>
<dbReference type="InterPro" id="IPR029261">
    <property type="entry name" value="Transposase_Znf"/>
</dbReference>
<dbReference type="PANTHER" id="PTHR33498:SF1">
    <property type="entry name" value="TRANSPOSASE FOR INSERTION SEQUENCE ELEMENT IS1557"/>
    <property type="match status" value="1"/>
</dbReference>
<dbReference type="InterPro" id="IPR002560">
    <property type="entry name" value="Transposase_DDE"/>
</dbReference>
<organism evidence="3 4">
    <name type="scientific">Arthrobacter methylotrophus</name>
    <dbReference type="NCBI Taxonomy" id="121291"/>
    <lineage>
        <taxon>Bacteria</taxon>
        <taxon>Bacillati</taxon>
        <taxon>Actinomycetota</taxon>
        <taxon>Actinomycetes</taxon>
        <taxon>Micrococcales</taxon>
        <taxon>Micrococcaceae</taxon>
        <taxon>Arthrobacter</taxon>
    </lineage>
</organism>
<feature type="domain" description="Transposase IS204/IS1001/IS1096/IS1165 zinc-finger" evidence="2">
    <location>
        <begin position="42"/>
        <end position="86"/>
    </location>
</feature>
<comment type="caution">
    <text evidence="3">The sequence shown here is derived from an EMBL/GenBank/DDBJ whole genome shotgun (WGS) entry which is preliminary data.</text>
</comment>
<dbReference type="EMBL" id="JBHMBH010000013">
    <property type="protein sequence ID" value="MFB9713729.1"/>
    <property type="molecule type" value="Genomic_DNA"/>
</dbReference>
<dbReference type="Proteomes" id="UP001589536">
    <property type="component" value="Unassembled WGS sequence"/>
</dbReference>
<dbReference type="PANTHER" id="PTHR33498">
    <property type="entry name" value="TRANSPOSASE FOR INSERTION SEQUENCE ELEMENT IS1557"/>
    <property type="match status" value="1"/>
</dbReference>